<feature type="domain" description="Methyltransferase" evidence="1">
    <location>
        <begin position="51"/>
        <end position="152"/>
    </location>
</feature>
<gene>
    <name evidence="2" type="ORF">N790_01690</name>
</gene>
<protein>
    <recommendedName>
        <fullName evidence="1">Methyltransferase domain-containing protein</fullName>
    </recommendedName>
</protein>
<dbReference type="InterPro" id="IPR041698">
    <property type="entry name" value="Methyltransf_25"/>
</dbReference>
<comment type="caution">
    <text evidence="2">The sequence shown here is derived from an EMBL/GenBank/DDBJ whole genome shotgun (WGS) entry which is preliminary data.</text>
</comment>
<dbReference type="Gene3D" id="3.40.50.150">
    <property type="entry name" value="Vaccinia Virus protein VP39"/>
    <property type="match status" value="1"/>
</dbReference>
<dbReference type="Pfam" id="PF13649">
    <property type="entry name" value="Methyltransf_25"/>
    <property type="match status" value="1"/>
</dbReference>
<evidence type="ECO:0000313" key="3">
    <source>
        <dbReference type="Proteomes" id="UP000029392"/>
    </source>
</evidence>
<name>A0A091B6X8_9GAMM</name>
<reference evidence="2 3" key="1">
    <citation type="submission" date="2013-09" db="EMBL/GenBank/DDBJ databases">
        <title>Genome sequencing of Arenimonas malthae.</title>
        <authorList>
            <person name="Chen F."/>
            <person name="Wang G."/>
        </authorList>
    </citation>
    <scope>NUCLEOTIDE SEQUENCE [LARGE SCALE GENOMIC DNA]</scope>
    <source>
        <strain evidence="2 3">CC-JY-1</strain>
    </source>
</reference>
<dbReference type="CDD" id="cd02440">
    <property type="entry name" value="AdoMet_MTases"/>
    <property type="match status" value="1"/>
</dbReference>
<dbReference type="STRING" id="1384054.N790_01690"/>
<dbReference type="AlphaFoldDB" id="A0A091B6X8"/>
<sequence>MNRSAPTALAHTWTFFRQWLKNPLGMAAISPSSRQLARQMMSELPRGARRVVELGGGTGVFTRALLDSGIAPADLLVLELNEELHQHLQRHFPNVQVACADARDLAEVASARGFGPDAPVDAVVSGLGLLSMPKATQQAILTAAFDCLQPQGRFVQFTYGPANPVAREVLEALDLNARRGSFTWWNVPPATVYVYSRRVSRAITPRSMR</sequence>
<dbReference type="SUPFAM" id="SSF53335">
    <property type="entry name" value="S-adenosyl-L-methionine-dependent methyltransferases"/>
    <property type="match status" value="1"/>
</dbReference>
<dbReference type="EMBL" id="AVCH01000161">
    <property type="protein sequence ID" value="KFN47446.1"/>
    <property type="molecule type" value="Genomic_DNA"/>
</dbReference>
<accession>A0A091B6X8</accession>
<evidence type="ECO:0000313" key="2">
    <source>
        <dbReference type="EMBL" id="KFN47446.1"/>
    </source>
</evidence>
<dbReference type="Proteomes" id="UP000029392">
    <property type="component" value="Unassembled WGS sequence"/>
</dbReference>
<dbReference type="OrthoDB" id="9805585at2"/>
<proteinExistence type="predicted"/>
<dbReference type="RefSeq" id="WP_043803316.1">
    <property type="nucleotide sequence ID" value="NZ_AVCH01000161.1"/>
</dbReference>
<dbReference type="InterPro" id="IPR029063">
    <property type="entry name" value="SAM-dependent_MTases_sf"/>
</dbReference>
<organism evidence="2 3">
    <name type="scientific">Arenimonas malthae CC-JY-1</name>
    <dbReference type="NCBI Taxonomy" id="1384054"/>
    <lineage>
        <taxon>Bacteria</taxon>
        <taxon>Pseudomonadati</taxon>
        <taxon>Pseudomonadota</taxon>
        <taxon>Gammaproteobacteria</taxon>
        <taxon>Lysobacterales</taxon>
        <taxon>Lysobacteraceae</taxon>
        <taxon>Arenimonas</taxon>
    </lineage>
</organism>
<keyword evidence="3" id="KW-1185">Reference proteome</keyword>
<dbReference type="PATRIC" id="fig|1384054.3.peg.1585"/>
<evidence type="ECO:0000259" key="1">
    <source>
        <dbReference type="Pfam" id="PF13649"/>
    </source>
</evidence>
<dbReference type="eggNOG" id="COG3963">
    <property type="taxonomic scope" value="Bacteria"/>
</dbReference>